<dbReference type="SMART" id="SM00369">
    <property type="entry name" value="LRR_TYP"/>
    <property type="match status" value="5"/>
</dbReference>
<keyword evidence="7" id="KW-0677">Repeat</keyword>
<evidence type="ECO:0000256" key="10">
    <source>
        <dbReference type="ARBA" id="ARBA00023170"/>
    </source>
</evidence>
<dbReference type="Pfam" id="PF00560">
    <property type="entry name" value="LRR_1"/>
    <property type="match status" value="6"/>
</dbReference>
<keyword evidence="13" id="KW-1185">Reference proteome</keyword>
<dbReference type="EMBL" id="RXIC02000019">
    <property type="protein sequence ID" value="KAB1226944.1"/>
    <property type="molecule type" value="Genomic_DNA"/>
</dbReference>
<comment type="similarity">
    <text evidence="2">Belongs to the RLP family.</text>
</comment>
<sequence length="579" mass="63221">MNKLKILDLSYNHLVGDISSIMLSNVSSHGWRASIEMLDISSNRFIGEIQSVFIQHAWKLTVLNVSHNSFTGPLPSSLCNNSFSILHLDFSFNHHSGQIPVGLGGCSKLKTFWAGFNSLVGPLPIDLYSAASLEEISLRYNFQLSGLIGDDIINLTKLNKLDLCGNNFSGKLPINIGKLSQLKHLVLRRNSFQGALPPSLFNCTNLYKLDLAINSFEGEISTLNFSNLHKLAVIDLLSNHFTGNFPTSLCMNLYSCKSLRAIRLTCNPLNVDIRSDVVQLNFLSFLSLGYNGLTNITATIKILGHCKALKVLILTGNFLQEAMPANDSIVGLSGFENLRFLSLGDCQLSGRIPLWLSKIKNLEVLSLGSNRISGSIPGWFSTLARLFNLDLSDNLISGEFPKDLCALPALVSPQTLADHNSLDLAIYGSRSNGGSEYNSLFQFGGAICIANNNLSGIIPIEIGRLKQLRNLELNDNNLSGKIPFQISELTHLEVLDLSENHFSGEIPASLANLHFLNNFSVANNKLYGAIPSGTQLQTFDASAYEGNPGLCGPPLLNECAHISGNKGDKDIIVRIMCPR</sequence>
<keyword evidence="6" id="KW-0732">Signal</keyword>
<evidence type="ECO:0000256" key="3">
    <source>
        <dbReference type="ARBA" id="ARBA00022475"/>
    </source>
</evidence>
<reference evidence="12 13" key="1">
    <citation type="journal article" date="2019" name="Plant Biotechnol. J.">
        <title>The red bayberry genome and genetic basis of sex determination.</title>
        <authorList>
            <person name="Jia H.M."/>
            <person name="Jia H.J."/>
            <person name="Cai Q.L."/>
            <person name="Wang Y."/>
            <person name="Zhao H.B."/>
            <person name="Yang W.F."/>
            <person name="Wang G.Y."/>
            <person name="Li Y.H."/>
            <person name="Zhan D.L."/>
            <person name="Shen Y.T."/>
            <person name="Niu Q.F."/>
            <person name="Chang L."/>
            <person name="Qiu J."/>
            <person name="Zhao L."/>
            <person name="Xie H.B."/>
            <person name="Fu W.Y."/>
            <person name="Jin J."/>
            <person name="Li X.W."/>
            <person name="Jiao Y."/>
            <person name="Zhou C.C."/>
            <person name="Tu T."/>
            <person name="Chai C.Y."/>
            <person name="Gao J.L."/>
            <person name="Fan L.J."/>
            <person name="van de Weg E."/>
            <person name="Wang J.Y."/>
            <person name="Gao Z.S."/>
        </authorList>
    </citation>
    <scope>NUCLEOTIDE SEQUENCE [LARGE SCALE GENOMIC DNA]</scope>
    <source>
        <tissue evidence="12">Leaves</tissue>
    </source>
</reference>
<dbReference type="GO" id="GO:0005886">
    <property type="term" value="C:plasma membrane"/>
    <property type="evidence" value="ECO:0007669"/>
    <property type="project" value="UniProtKB-SubCell"/>
</dbReference>
<keyword evidence="8" id="KW-1133">Transmembrane helix</keyword>
<dbReference type="InterPro" id="IPR032675">
    <property type="entry name" value="LRR_dom_sf"/>
</dbReference>
<dbReference type="PANTHER" id="PTHR48060">
    <property type="entry name" value="DNA DAMAGE-REPAIR/TOLERATION PROTEIN DRT100"/>
    <property type="match status" value="1"/>
</dbReference>
<gene>
    <name evidence="12" type="ORF">CJ030_MR1G022246</name>
</gene>
<protein>
    <submittedName>
        <fullName evidence="12">Receptor-like protein 2</fullName>
    </submittedName>
</protein>
<evidence type="ECO:0000256" key="5">
    <source>
        <dbReference type="ARBA" id="ARBA00022692"/>
    </source>
</evidence>
<evidence type="ECO:0000256" key="11">
    <source>
        <dbReference type="ARBA" id="ARBA00023180"/>
    </source>
</evidence>
<proteinExistence type="inferred from homology"/>
<evidence type="ECO:0000256" key="6">
    <source>
        <dbReference type="ARBA" id="ARBA00022729"/>
    </source>
</evidence>
<dbReference type="FunFam" id="3.80.10.10:FF:000213">
    <property type="entry name" value="Tyrosine-sulfated glycopeptide receptor 1"/>
    <property type="match status" value="1"/>
</dbReference>
<dbReference type="SUPFAM" id="SSF52047">
    <property type="entry name" value="RNI-like"/>
    <property type="match status" value="1"/>
</dbReference>
<keyword evidence="9" id="KW-0472">Membrane</keyword>
<evidence type="ECO:0000256" key="2">
    <source>
        <dbReference type="ARBA" id="ARBA00009592"/>
    </source>
</evidence>
<evidence type="ECO:0000313" key="12">
    <source>
        <dbReference type="EMBL" id="KAB1226944.1"/>
    </source>
</evidence>
<evidence type="ECO:0000256" key="9">
    <source>
        <dbReference type="ARBA" id="ARBA00023136"/>
    </source>
</evidence>
<keyword evidence="10 12" id="KW-0675">Receptor</keyword>
<dbReference type="InterPro" id="IPR003591">
    <property type="entry name" value="Leu-rich_rpt_typical-subtyp"/>
</dbReference>
<evidence type="ECO:0000256" key="4">
    <source>
        <dbReference type="ARBA" id="ARBA00022614"/>
    </source>
</evidence>
<comment type="caution">
    <text evidence="12">The sequence shown here is derived from an EMBL/GenBank/DDBJ whole genome shotgun (WGS) entry which is preliminary data.</text>
</comment>
<accession>A0A6A1WP60</accession>
<dbReference type="PANTHER" id="PTHR48060:SF21">
    <property type="entry name" value="L DOMAIN-LIKE PROTEIN"/>
    <property type="match status" value="1"/>
</dbReference>
<dbReference type="SUPFAM" id="SSF52058">
    <property type="entry name" value="L domain-like"/>
    <property type="match status" value="1"/>
</dbReference>
<dbReference type="Proteomes" id="UP000516437">
    <property type="component" value="Chromosome 1"/>
</dbReference>
<organism evidence="12 13">
    <name type="scientific">Morella rubra</name>
    <name type="common">Chinese bayberry</name>
    <dbReference type="NCBI Taxonomy" id="262757"/>
    <lineage>
        <taxon>Eukaryota</taxon>
        <taxon>Viridiplantae</taxon>
        <taxon>Streptophyta</taxon>
        <taxon>Embryophyta</taxon>
        <taxon>Tracheophyta</taxon>
        <taxon>Spermatophyta</taxon>
        <taxon>Magnoliopsida</taxon>
        <taxon>eudicotyledons</taxon>
        <taxon>Gunneridae</taxon>
        <taxon>Pentapetalae</taxon>
        <taxon>rosids</taxon>
        <taxon>fabids</taxon>
        <taxon>Fagales</taxon>
        <taxon>Myricaceae</taxon>
        <taxon>Morella</taxon>
    </lineage>
</organism>
<dbReference type="Pfam" id="PF13855">
    <property type="entry name" value="LRR_8"/>
    <property type="match status" value="1"/>
</dbReference>
<keyword evidence="3" id="KW-1003">Cell membrane</keyword>
<name>A0A6A1WP60_9ROSI</name>
<keyword evidence="4" id="KW-0433">Leucine-rich repeat</keyword>
<evidence type="ECO:0000256" key="7">
    <source>
        <dbReference type="ARBA" id="ARBA00022737"/>
    </source>
</evidence>
<dbReference type="InterPro" id="IPR053211">
    <property type="entry name" value="DNA_repair-toleration"/>
</dbReference>
<evidence type="ECO:0000313" key="13">
    <source>
        <dbReference type="Proteomes" id="UP000516437"/>
    </source>
</evidence>
<dbReference type="FunFam" id="3.80.10.10:FF:000041">
    <property type="entry name" value="LRR receptor-like serine/threonine-protein kinase ERECTA"/>
    <property type="match status" value="1"/>
</dbReference>
<dbReference type="AlphaFoldDB" id="A0A6A1WP60"/>
<dbReference type="InterPro" id="IPR001611">
    <property type="entry name" value="Leu-rich_rpt"/>
</dbReference>
<dbReference type="Gene3D" id="3.80.10.10">
    <property type="entry name" value="Ribonuclease Inhibitor"/>
    <property type="match status" value="3"/>
</dbReference>
<keyword evidence="5" id="KW-0812">Transmembrane</keyword>
<evidence type="ECO:0000256" key="1">
    <source>
        <dbReference type="ARBA" id="ARBA00004236"/>
    </source>
</evidence>
<evidence type="ECO:0000256" key="8">
    <source>
        <dbReference type="ARBA" id="ARBA00022989"/>
    </source>
</evidence>
<keyword evidence="11" id="KW-0325">Glycoprotein</keyword>
<comment type="subcellular location">
    <subcellularLocation>
        <location evidence="1">Cell membrane</location>
    </subcellularLocation>
</comment>
<dbReference type="OrthoDB" id="1740823at2759"/>